<comment type="caution">
    <text evidence="1">The sequence shown here is derived from an EMBL/GenBank/DDBJ whole genome shotgun (WGS) entry which is preliminary data.</text>
</comment>
<reference evidence="1" key="1">
    <citation type="journal article" date="2023" name="G3 (Bethesda)">
        <title>Whole genome assembly and annotation of the endangered Caribbean coral Acropora cervicornis.</title>
        <authorList>
            <person name="Selwyn J.D."/>
            <person name="Vollmer S.V."/>
        </authorList>
    </citation>
    <scope>NUCLEOTIDE SEQUENCE</scope>
    <source>
        <strain evidence="1">K2</strain>
    </source>
</reference>
<dbReference type="EMBL" id="JARQWQ010000063">
    <property type="protein sequence ID" value="KAK2555345.1"/>
    <property type="molecule type" value="Genomic_DNA"/>
</dbReference>
<organism evidence="1 2">
    <name type="scientific">Acropora cervicornis</name>
    <name type="common">Staghorn coral</name>
    <dbReference type="NCBI Taxonomy" id="6130"/>
    <lineage>
        <taxon>Eukaryota</taxon>
        <taxon>Metazoa</taxon>
        <taxon>Cnidaria</taxon>
        <taxon>Anthozoa</taxon>
        <taxon>Hexacorallia</taxon>
        <taxon>Scleractinia</taxon>
        <taxon>Astrocoeniina</taxon>
        <taxon>Acroporidae</taxon>
        <taxon>Acropora</taxon>
    </lineage>
</organism>
<evidence type="ECO:0000313" key="2">
    <source>
        <dbReference type="Proteomes" id="UP001249851"/>
    </source>
</evidence>
<keyword evidence="2" id="KW-1185">Reference proteome</keyword>
<name>A0AAD9Q5Y5_ACRCE</name>
<sequence length="118" mass="13764">MDAVMLQGLLLKKRAINSPLKSKKKQNHVFDDENLRFQTPVVYRCRFSHHLPGNLKELYHGGPQNLGHQGIFFATYCTSYDVTKNQGLLFWNLLVPVLADYHLCWFTIKYALRLELNI</sequence>
<dbReference type="Proteomes" id="UP001249851">
    <property type="component" value="Unassembled WGS sequence"/>
</dbReference>
<proteinExistence type="predicted"/>
<gene>
    <name evidence="1" type="ORF">P5673_022976</name>
</gene>
<protein>
    <submittedName>
        <fullName evidence="1">Uncharacterized protein</fullName>
    </submittedName>
</protein>
<accession>A0AAD9Q5Y5</accession>
<reference evidence="1" key="2">
    <citation type="journal article" date="2023" name="Science">
        <title>Genomic signatures of disease resistance in endangered staghorn corals.</title>
        <authorList>
            <person name="Vollmer S.V."/>
            <person name="Selwyn J.D."/>
            <person name="Despard B.A."/>
            <person name="Roesel C.L."/>
        </authorList>
    </citation>
    <scope>NUCLEOTIDE SEQUENCE</scope>
    <source>
        <strain evidence="1">K2</strain>
    </source>
</reference>
<evidence type="ECO:0000313" key="1">
    <source>
        <dbReference type="EMBL" id="KAK2555345.1"/>
    </source>
</evidence>
<dbReference type="AlphaFoldDB" id="A0AAD9Q5Y5"/>